<dbReference type="PROSITE" id="PS50181">
    <property type="entry name" value="FBOX"/>
    <property type="match status" value="1"/>
</dbReference>
<keyword evidence="4" id="KW-1185">Reference proteome</keyword>
<dbReference type="SUPFAM" id="SSF81383">
    <property type="entry name" value="F-box domain"/>
    <property type="match status" value="1"/>
</dbReference>
<dbReference type="InterPro" id="IPR001810">
    <property type="entry name" value="F-box_dom"/>
</dbReference>
<dbReference type="InterPro" id="IPR036047">
    <property type="entry name" value="F-box-like_dom_sf"/>
</dbReference>
<dbReference type="HOGENOM" id="CLU_023151_0_1_1"/>
<evidence type="ECO:0000313" key="3">
    <source>
        <dbReference type="EnsemblPlants" id="OB0219G10020.1"/>
    </source>
</evidence>
<dbReference type="SUPFAM" id="SSF52047">
    <property type="entry name" value="RNI-like"/>
    <property type="match status" value="1"/>
</dbReference>
<dbReference type="InterPro" id="IPR055411">
    <property type="entry name" value="LRR_FXL15/At3g58940/PEG3-like"/>
</dbReference>
<dbReference type="EnsemblPlants" id="OB0219G10020.1">
    <property type="protein sequence ID" value="OB0219G10020.1"/>
    <property type="gene ID" value="OB0219G10020"/>
</dbReference>
<dbReference type="Proteomes" id="UP000006038">
    <property type="component" value="Unassembled WGS sequence"/>
</dbReference>
<dbReference type="PANTHER" id="PTHR32141:SF172">
    <property type="entry name" value="OS07G0286300 PROTEIN"/>
    <property type="match status" value="1"/>
</dbReference>
<dbReference type="OMA" id="MAPQRES"/>
<evidence type="ECO:0000313" key="4">
    <source>
        <dbReference type="Proteomes" id="UP000006038"/>
    </source>
</evidence>
<sequence length="499" mass="55284">MAPQRESKRRRSRCGFPKKGHVCAAADADGGGAGSQLPSPEAEKKTKVDGAAASQDPPQTDKISALPDDVLRSIISFLPTVDAAQTQALSTRWRPLWRYAPLNLDDGELNLSEDIIPGAISTILSAHHGPIWRFSVTKLARVNEFLGDIVSALEAMLRHQTISSLSELRLHYRPSTTAPAPFPPAALRFSLLRVASFGHCSLPDTDGAIGPGGVVFPNLQELTLLDISNSEATLHAIVSACPAIRSLLLCDNDAFRHVQVRSGTLVSLGLCSRSSQLEELVIEDTPNLERLLMFRSPRKLPRVVRVISAPKLEVLGCLSNGVTEQEFGMTYIMPQTLMVDSIAMLRTVKILAFRIDETSLTAAIHVLRCFPCLQKLDITLAEGLFYPQIDHNGAIHNTATVECLDFHLKKMVLRNYRCKKSYAAFAKFFVMKARVLELLTIRTCVGLNKRWLSSHRKLLYSRKKVSANIRIEFSADDYFVDYKNGERTHQLLVADPFDD</sequence>
<dbReference type="Gene3D" id="1.20.1280.50">
    <property type="match status" value="1"/>
</dbReference>
<dbReference type="Gene3D" id="3.80.10.10">
    <property type="entry name" value="Ribonuclease Inhibitor"/>
    <property type="match status" value="1"/>
</dbReference>
<evidence type="ECO:0000256" key="1">
    <source>
        <dbReference type="SAM" id="MobiDB-lite"/>
    </source>
</evidence>
<organism evidence="3">
    <name type="scientific">Oryza brachyantha</name>
    <name type="common">malo sina</name>
    <dbReference type="NCBI Taxonomy" id="4533"/>
    <lineage>
        <taxon>Eukaryota</taxon>
        <taxon>Viridiplantae</taxon>
        <taxon>Streptophyta</taxon>
        <taxon>Embryophyta</taxon>
        <taxon>Tracheophyta</taxon>
        <taxon>Spermatophyta</taxon>
        <taxon>Magnoliopsida</taxon>
        <taxon>Liliopsida</taxon>
        <taxon>Poales</taxon>
        <taxon>Poaceae</taxon>
        <taxon>BOP clade</taxon>
        <taxon>Oryzoideae</taxon>
        <taxon>Oryzeae</taxon>
        <taxon>Oryzinae</taxon>
        <taxon>Oryza</taxon>
    </lineage>
</organism>
<dbReference type="InterPro" id="IPR006566">
    <property type="entry name" value="FBD"/>
</dbReference>
<feature type="region of interest" description="Disordered" evidence="1">
    <location>
        <begin position="24"/>
        <end position="62"/>
    </location>
</feature>
<protein>
    <recommendedName>
        <fullName evidence="2">F-box domain-containing protein</fullName>
    </recommendedName>
</protein>
<dbReference type="PANTHER" id="PTHR32141">
    <property type="match status" value="1"/>
</dbReference>
<reference evidence="3" key="1">
    <citation type="submission" date="2015-06" db="UniProtKB">
        <authorList>
            <consortium name="EnsemblPlants"/>
        </authorList>
    </citation>
    <scope>IDENTIFICATION</scope>
</reference>
<accession>J3L8I5</accession>
<dbReference type="InterPro" id="IPR032675">
    <property type="entry name" value="LRR_dom_sf"/>
</dbReference>
<dbReference type="eggNOG" id="ENOG502SXR2">
    <property type="taxonomic scope" value="Eukaryota"/>
</dbReference>
<dbReference type="Pfam" id="PF00646">
    <property type="entry name" value="F-box"/>
    <property type="match status" value="1"/>
</dbReference>
<name>J3L8I5_ORYBR</name>
<evidence type="ECO:0000259" key="2">
    <source>
        <dbReference type="PROSITE" id="PS50181"/>
    </source>
</evidence>
<dbReference type="Pfam" id="PF08387">
    <property type="entry name" value="FBD"/>
    <property type="match status" value="1"/>
</dbReference>
<feature type="domain" description="F-box" evidence="2">
    <location>
        <begin position="60"/>
        <end position="96"/>
    </location>
</feature>
<dbReference type="CDD" id="cd22160">
    <property type="entry name" value="F-box_AtFBL13-like"/>
    <property type="match status" value="1"/>
</dbReference>
<dbReference type="Gramene" id="OB0219G10020.1">
    <property type="protein sequence ID" value="OB0219G10020.1"/>
    <property type="gene ID" value="OB0219G10020"/>
</dbReference>
<proteinExistence type="predicted"/>
<dbReference type="InterPro" id="IPR053781">
    <property type="entry name" value="F-box_AtFBL13-like"/>
</dbReference>
<dbReference type="Pfam" id="PF24758">
    <property type="entry name" value="LRR_At5g56370"/>
    <property type="match status" value="1"/>
</dbReference>
<dbReference type="InterPro" id="IPR055302">
    <property type="entry name" value="F-box_dom-containing"/>
</dbReference>
<dbReference type="AlphaFoldDB" id="J3L8I5"/>